<accession>A0A392RHK7</accession>
<reference evidence="1 2" key="1">
    <citation type="journal article" date="2018" name="Front. Plant Sci.">
        <title>Red Clover (Trifolium pratense) and Zigzag Clover (T. medium) - A Picture of Genomic Similarities and Differences.</title>
        <authorList>
            <person name="Dluhosova J."/>
            <person name="Istvanek J."/>
            <person name="Nedelnik J."/>
            <person name="Repkova J."/>
        </authorList>
    </citation>
    <scope>NUCLEOTIDE SEQUENCE [LARGE SCALE GENOMIC DNA]</scope>
    <source>
        <strain evidence="2">cv. 10/8</strain>
        <tissue evidence="1">Leaf</tissue>
    </source>
</reference>
<feature type="non-terminal residue" evidence="1">
    <location>
        <position position="1"/>
    </location>
</feature>
<comment type="caution">
    <text evidence="1">The sequence shown here is derived from an EMBL/GenBank/DDBJ whole genome shotgun (WGS) entry which is preliminary data.</text>
</comment>
<name>A0A392RHK7_9FABA</name>
<keyword evidence="2" id="KW-1185">Reference proteome</keyword>
<dbReference type="Proteomes" id="UP000265520">
    <property type="component" value="Unassembled WGS sequence"/>
</dbReference>
<evidence type="ECO:0000313" key="1">
    <source>
        <dbReference type="EMBL" id="MCI35270.1"/>
    </source>
</evidence>
<dbReference type="EMBL" id="LXQA010221820">
    <property type="protein sequence ID" value="MCI35270.1"/>
    <property type="molecule type" value="Genomic_DNA"/>
</dbReference>
<dbReference type="AlphaFoldDB" id="A0A392RHK7"/>
<organism evidence="1 2">
    <name type="scientific">Trifolium medium</name>
    <dbReference type="NCBI Taxonomy" id="97028"/>
    <lineage>
        <taxon>Eukaryota</taxon>
        <taxon>Viridiplantae</taxon>
        <taxon>Streptophyta</taxon>
        <taxon>Embryophyta</taxon>
        <taxon>Tracheophyta</taxon>
        <taxon>Spermatophyta</taxon>
        <taxon>Magnoliopsida</taxon>
        <taxon>eudicotyledons</taxon>
        <taxon>Gunneridae</taxon>
        <taxon>Pentapetalae</taxon>
        <taxon>rosids</taxon>
        <taxon>fabids</taxon>
        <taxon>Fabales</taxon>
        <taxon>Fabaceae</taxon>
        <taxon>Papilionoideae</taxon>
        <taxon>50 kb inversion clade</taxon>
        <taxon>NPAAA clade</taxon>
        <taxon>Hologalegina</taxon>
        <taxon>IRL clade</taxon>
        <taxon>Trifolieae</taxon>
        <taxon>Trifolium</taxon>
    </lineage>
</organism>
<sequence>LIVSTKRMSAPVEGHRGGGRLSKLVMSVYLTGLGDGGVADVAVLVSFVV</sequence>
<proteinExistence type="predicted"/>
<evidence type="ECO:0000313" key="2">
    <source>
        <dbReference type="Proteomes" id="UP000265520"/>
    </source>
</evidence>
<protein>
    <submittedName>
        <fullName evidence="1">Uncharacterized protein</fullName>
    </submittedName>
</protein>